<dbReference type="AlphaFoldDB" id="A0A1E1KBF3"/>
<proteinExistence type="predicted"/>
<accession>A0A1E1KBF3</accession>
<dbReference type="EMBL" id="FJUX01000022">
    <property type="protein sequence ID" value="CZS95397.1"/>
    <property type="molecule type" value="Genomic_DNA"/>
</dbReference>
<dbReference type="Proteomes" id="UP000178912">
    <property type="component" value="Unassembled WGS sequence"/>
</dbReference>
<evidence type="ECO:0000313" key="1">
    <source>
        <dbReference type="EMBL" id="CZS95397.1"/>
    </source>
</evidence>
<sequence>MSNWLPSGTKGDDVWRLDIVSLLAVVGESSIQEHSQALTASWTCILPGIIPAPQVLLKSSRPTRMPCLNTTVVGVHNGTLVPTLNFSPNIMHPIEDLQPFVFKLLQITHRWERAPTLSLHAGQIRVKTQSKSDLVSTSASVEKGMIENGPPTHSSTQQNWKFPLDGIRGIIGKCEFVMQAAIGLSYIIFTGLSWAASLVPKDLFWDLSNYKCRDITPSDAQDANQPQDETLEGRPSFTRTVWYAIRETKKTGWITRGGVAPNTDQ</sequence>
<reference evidence="2" key="1">
    <citation type="submission" date="2016-03" db="EMBL/GenBank/DDBJ databases">
        <authorList>
            <person name="Guldener U."/>
        </authorList>
    </citation>
    <scope>NUCLEOTIDE SEQUENCE [LARGE SCALE GENOMIC DNA]</scope>
    <source>
        <strain evidence="2">04CH-RAC-A.6.1</strain>
    </source>
</reference>
<protein>
    <submittedName>
        <fullName evidence="1">Uncharacterized protein</fullName>
    </submittedName>
</protein>
<dbReference type="OrthoDB" id="5412502at2759"/>
<evidence type="ECO:0000313" key="2">
    <source>
        <dbReference type="Proteomes" id="UP000178912"/>
    </source>
</evidence>
<gene>
    <name evidence="1" type="ORF">RAG0_05052</name>
</gene>
<name>A0A1E1KBF3_9HELO</name>
<keyword evidence="2" id="KW-1185">Reference proteome</keyword>
<organism evidence="1 2">
    <name type="scientific">Rhynchosporium agropyri</name>
    <dbReference type="NCBI Taxonomy" id="914238"/>
    <lineage>
        <taxon>Eukaryota</taxon>
        <taxon>Fungi</taxon>
        <taxon>Dikarya</taxon>
        <taxon>Ascomycota</taxon>
        <taxon>Pezizomycotina</taxon>
        <taxon>Leotiomycetes</taxon>
        <taxon>Helotiales</taxon>
        <taxon>Ploettnerulaceae</taxon>
        <taxon>Rhynchosporium</taxon>
    </lineage>
</organism>